<organism evidence="2 3">
    <name type="scientific">Hoylesella loescheii DSM 19665 = JCM 12249 = ATCC 15930</name>
    <dbReference type="NCBI Taxonomy" id="1122985"/>
    <lineage>
        <taxon>Bacteria</taxon>
        <taxon>Pseudomonadati</taxon>
        <taxon>Bacteroidota</taxon>
        <taxon>Bacteroidia</taxon>
        <taxon>Bacteroidales</taxon>
        <taxon>Prevotellaceae</taxon>
        <taxon>Hoylesella</taxon>
    </lineage>
</organism>
<dbReference type="PANTHER" id="PTHR30068:SF3">
    <property type="entry name" value="PHOSPHOLIPID_GLYCEROL ACYLTRANSFERASE DOMAIN-CONTAINING PROTEIN"/>
    <property type="match status" value="1"/>
</dbReference>
<name>A0A069QDS8_HOYLO</name>
<keyword evidence="2" id="KW-0808">Transferase</keyword>
<reference evidence="2 3" key="1">
    <citation type="submission" date="2013-08" db="EMBL/GenBank/DDBJ databases">
        <authorList>
            <person name="Weinstock G."/>
            <person name="Sodergren E."/>
            <person name="Wylie T."/>
            <person name="Fulton L."/>
            <person name="Fulton R."/>
            <person name="Fronick C."/>
            <person name="O'Laughlin M."/>
            <person name="Godfrey J."/>
            <person name="Miner T."/>
            <person name="Herter B."/>
            <person name="Appelbaum E."/>
            <person name="Cordes M."/>
            <person name="Lek S."/>
            <person name="Wollam A."/>
            <person name="Pepin K.H."/>
            <person name="Palsikar V.B."/>
            <person name="Mitreva M."/>
            <person name="Wilson R.K."/>
        </authorList>
    </citation>
    <scope>NUCLEOTIDE SEQUENCE [LARGE SCALE GENOMIC DNA]</scope>
    <source>
        <strain evidence="2 3">ATCC 15930</strain>
    </source>
</reference>
<dbReference type="PANTHER" id="PTHR30068">
    <property type="entry name" value="URONATE ISOMERASE"/>
    <property type="match status" value="1"/>
</dbReference>
<accession>A0A069QDS8</accession>
<dbReference type="Proteomes" id="UP000027442">
    <property type="component" value="Unassembled WGS sequence"/>
</dbReference>
<dbReference type="eggNOG" id="COG2937">
    <property type="taxonomic scope" value="Bacteria"/>
</dbReference>
<dbReference type="HOGENOM" id="CLU_061982_0_0_10"/>
<dbReference type="GO" id="GO:0016746">
    <property type="term" value="F:acyltransferase activity"/>
    <property type="evidence" value="ECO:0007669"/>
    <property type="project" value="UniProtKB-KW"/>
</dbReference>
<protein>
    <submittedName>
        <fullName evidence="2">Acyltransferase</fullName>
    </submittedName>
</protein>
<dbReference type="GO" id="GO:0042840">
    <property type="term" value="P:D-glucuronate catabolic process"/>
    <property type="evidence" value="ECO:0007669"/>
    <property type="project" value="TreeGrafter"/>
</dbReference>
<keyword evidence="2" id="KW-0012">Acyltransferase</keyword>
<gene>
    <name evidence="2" type="ORF">HMPREF1991_02881</name>
</gene>
<evidence type="ECO:0000259" key="1">
    <source>
        <dbReference type="Pfam" id="PF01553"/>
    </source>
</evidence>
<dbReference type="AlphaFoldDB" id="A0A069QDS8"/>
<dbReference type="RefSeq" id="WP_026292476.1">
    <property type="nucleotide sequence ID" value="NZ_KB899213.1"/>
</dbReference>
<dbReference type="EMBL" id="JNGW01000124">
    <property type="protein sequence ID" value="KDR51048.1"/>
    <property type="molecule type" value="Genomic_DNA"/>
</dbReference>
<proteinExistence type="predicted"/>
<dbReference type="GO" id="GO:0019698">
    <property type="term" value="P:D-galacturonate catabolic process"/>
    <property type="evidence" value="ECO:0007669"/>
    <property type="project" value="TreeGrafter"/>
</dbReference>
<comment type="caution">
    <text evidence="2">The sequence shown here is derived from an EMBL/GenBank/DDBJ whole genome shotgun (WGS) entry which is preliminary data.</text>
</comment>
<sequence length="377" mass="43138">MEKFCTMSGEFDDIRPYNDAEVAQAMRRIAQSQWLPQLAEFVFPELTVQDVARMLAETNTTREFQHRVMYRFNREVIRRSVTQFSCEGIEHLQPGQPYLFVSNHRDIVLDASLLQYVLVDAGHETCEITFGANLMTHPTVVDIGKSNKMFRVERTGNKRQFYESELHLSRYIRNAIVERGSSVWIAQRNGRTKDGYDRTEPALVKMFALSGQGNKLASLAQLNIVPVAVSYEYESCDLLKAHEMAQTARQPYVKRPGEDLNSILTGILEPKGKVHFCVTKPIDEAQLAPLEHLPLNDAVRQMAQMIDRAIANAYQLMPTNMAAYEMLHPEEPQNAELDEAKAWLNQRMSLLTTAEERRHLLHIYANPVIAKQQTKQS</sequence>
<evidence type="ECO:0000313" key="2">
    <source>
        <dbReference type="EMBL" id="KDR51048.1"/>
    </source>
</evidence>
<keyword evidence="3" id="KW-1185">Reference proteome</keyword>
<feature type="domain" description="Phospholipid/glycerol acyltransferase" evidence="1">
    <location>
        <begin position="84"/>
        <end position="229"/>
    </location>
</feature>
<evidence type="ECO:0000313" key="3">
    <source>
        <dbReference type="Proteomes" id="UP000027442"/>
    </source>
</evidence>
<dbReference type="PATRIC" id="fig|1122985.7.peg.2978"/>
<dbReference type="Pfam" id="PF01553">
    <property type="entry name" value="Acyltransferase"/>
    <property type="match status" value="1"/>
</dbReference>
<dbReference type="InterPro" id="IPR002123">
    <property type="entry name" value="Plipid/glycerol_acylTrfase"/>
</dbReference>
<dbReference type="SUPFAM" id="SSF69593">
    <property type="entry name" value="Glycerol-3-phosphate (1)-acyltransferase"/>
    <property type="match status" value="1"/>
</dbReference>